<keyword evidence="2" id="KW-1185">Reference proteome</keyword>
<accession>A0ABP9UZ84</accession>
<dbReference type="RefSeq" id="WP_346188505.1">
    <property type="nucleotide sequence ID" value="NZ_BAABRL010000005.1"/>
</dbReference>
<dbReference type="EMBL" id="BAABRL010000005">
    <property type="protein sequence ID" value="GAA5495761.1"/>
    <property type="molecule type" value="Genomic_DNA"/>
</dbReference>
<evidence type="ECO:0008006" key="3">
    <source>
        <dbReference type="Google" id="ProtNLM"/>
    </source>
</evidence>
<protein>
    <recommendedName>
        <fullName evidence="3">PepSY domain-containing protein</fullName>
    </recommendedName>
</protein>
<reference evidence="1 2" key="1">
    <citation type="submission" date="2024-02" db="EMBL/GenBank/DDBJ databases">
        <title>Rubritalea halochordaticola NBRC 107102.</title>
        <authorList>
            <person name="Ichikawa N."/>
            <person name="Katano-Makiyama Y."/>
            <person name="Hidaka K."/>
        </authorList>
    </citation>
    <scope>NUCLEOTIDE SEQUENCE [LARGE SCALE GENOMIC DNA]</scope>
    <source>
        <strain evidence="1 2">NBRC 107102</strain>
    </source>
</reference>
<comment type="caution">
    <text evidence="1">The sequence shown here is derived from an EMBL/GenBank/DDBJ whole genome shotgun (WGS) entry which is preliminary data.</text>
</comment>
<gene>
    <name evidence="1" type="ORF">Rhal01_01940</name>
</gene>
<name>A0ABP9UZ84_9BACT</name>
<evidence type="ECO:0000313" key="2">
    <source>
        <dbReference type="Proteomes" id="UP001424741"/>
    </source>
</evidence>
<sequence length="72" mass="8022">MTKEEIIGLAGDFITSSGYKYGAFITMERLGDNWKVEFSYEGQTGRCQTADPPSIEILVKPDEKTAELLSLM</sequence>
<dbReference type="Proteomes" id="UP001424741">
    <property type="component" value="Unassembled WGS sequence"/>
</dbReference>
<proteinExistence type="predicted"/>
<evidence type="ECO:0000313" key="1">
    <source>
        <dbReference type="EMBL" id="GAA5495761.1"/>
    </source>
</evidence>
<organism evidence="1 2">
    <name type="scientific">Rubritalea halochordaticola</name>
    <dbReference type="NCBI Taxonomy" id="714537"/>
    <lineage>
        <taxon>Bacteria</taxon>
        <taxon>Pseudomonadati</taxon>
        <taxon>Verrucomicrobiota</taxon>
        <taxon>Verrucomicrobiia</taxon>
        <taxon>Verrucomicrobiales</taxon>
        <taxon>Rubritaleaceae</taxon>
        <taxon>Rubritalea</taxon>
    </lineage>
</organism>